<dbReference type="AlphaFoldDB" id="A0A532V0M8"/>
<accession>A0A532V0M8</accession>
<dbReference type="SUPFAM" id="SSF82171">
    <property type="entry name" value="DPP6 N-terminal domain-like"/>
    <property type="match status" value="1"/>
</dbReference>
<organism evidence="1 2">
    <name type="scientific">candidate division TA06 bacterium B3_TA06</name>
    <dbReference type="NCBI Taxonomy" id="2012487"/>
    <lineage>
        <taxon>Bacteria</taxon>
        <taxon>Bacteria division TA06</taxon>
    </lineage>
</organism>
<sequence>MRIRSWFVTLVFLNLGFLPNCRKPHEQVELPLVLSIPLSVYTCWSDDYDFVLTDSLVCMLRYTLLPDSTYQITVRRVPFSQAIPSDSLILPFRITYTPSDPTFIQNYFHAGFDVTEMYPYPMARQGLVFSRLPLGDTSNMLRFGHIWSIGSPPLARGFFEHHLRKYDELFYVVDIHAPDLKTTAAIEGTVLGYEYPYLLVLTGYGYHASATNIGYIKEYSSNSRLVVIDLLQKEEVVSQPLAGDSWGARLTSDNRLLYCHQDFRDVELEWDSSFYAYQRLEITEWQLESGDSAHRQMLVPLNSLVEINRGDLEPSTFTFNTPDGKALFLQPSGGWGCHSPGFYGFLRPFFPGPGVSDLESPPYEVTWLKKAGVRGRLTDWWLSPERRWIVLHYFTRNIRDTGRVIFAPIEVLTDPKAFKPRSFFKVQAFEGSIFFFPREDWGLINKYDDSPFLVGIADPSRDRRIIPLLTSNEEDFHRPFFSPDGKHLGYICRLEGENFYRLQVRQLPP</sequence>
<name>A0A532V0M8_UNCT6</name>
<protein>
    <submittedName>
        <fullName evidence="1">Uncharacterized protein</fullName>
    </submittedName>
</protein>
<proteinExistence type="predicted"/>
<evidence type="ECO:0000313" key="1">
    <source>
        <dbReference type="EMBL" id="TKJ40517.1"/>
    </source>
</evidence>
<reference evidence="1 2" key="1">
    <citation type="submission" date="2017-06" db="EMBL/GenBank/DDBJ databases">
        <title>Novel microbial phyla capable of carbon fixation and sulfur reduction in deep-sea sediments.</title>
        <authorList>
            <person name="Huang J."/>
            <person name="Baker B."/>
            <person name="Wang Y."/>
        </authorList>
    </citation>
    <scope>NUCLEOTIDE SEQUENCE [LARGE SCALE GENOMIC DNA]</scope>
    <source>
        <strain evidence="1">B3_TA06</strain>
    </source>
</reference>
<evidence type="ECO:0000313" key="2">
    <source>
        <dbReference type="Proteomes" id="UP000317778"/>
    </source>
</evidence>
<gene>
    <name evidence="1" type="ORF">CEE36_09510</name>
</gene>
<comment type="caution">
    <text evidence="1">The sequence shown here is derived from an EMBL/GenBank/DDBJ whole genome shotgun (WGS) entry which is preliminary data.</text>
</comment>
<dbReference type="Proteomes" id="UP000317778">
    <property type="component" value="Unassembled WGS sequence"/>
</dbReference>
<dbReference type="EMBL" id="NJBO01000018">
    <property type="protein sequence ID" value="TKJ40517.1"/>
    <property type="molecule type" value="Genomic_DNA"/>
</dbReference>